<dbReference type="PANTHER" id="PTHR13799">
    <property type="entry name" value="NGG1 INTERACTING FACTOR 3"/>
    <property type="match status" value="1"/>
</dbReference>
<proteinExistence type="inferred from homology"/>
<gene>
    <name evidence="3" type="ORF">WKV53_04440</name>
</gene>
<dbReference type="InterPro" id="IPR002678">
    <property type="entry name" value="DUF34/NIF3"/>
</dbReference>
<dbReference type="InterPro" id="IPR036069">
    <property type="entry name" value="DUF34/NIF3_sf"/>
</dbReference>
<dbReference type="PANTHER" id="PTHR13799:SF14">
    <property type="entry name" value="GTP CYCLOHYDROLASE 1 TYPE 2 HOMOLOG"/>
    <property type="match status" value="1"/>
</dbReference>
<dbReference type="EMBL" id="JBBUKT010000001">
    <property type="protein sequence ID" value="MEK7949725.1"/>
    <property type="molecule type" value="Genomic_DNA"/>
</dbReference>
<protein>
    <submittedName>
        <fullName evidence="3">Nif3-like dinuclear metal center hexameric protein</fullName>
    </submittedName>
</protein>
<comment type="similarity">
    <text evidence="1">Belongs to the GTP cyclohydrolase I type 2/NIF3 family.</text>
</comment>
<dbReference type="Pfam" id="PF01784">
    <property type="entry name" value="DUF34_NIF3"/>
    <property type="match status" value="1"/>
</dbReference>
<organism evidence="3 4">
    <name type="scientific">Luteolibacter soli</name>
    <dbReference type="NCBI Taxonomy" id="3135280"/>
    <lineage>
        <taxon>Bacteria</taxon>
        <taxon>Pseudomonadati</taxon>
        <taxon>Verrucomicrobiota</taxon>
        <taxon>Verrucomicrobiia</taxon>
        <taxon>Verrucomicrobiales</taxon>
        <taxon>Verrucomicrobiaceae</taxon>
        <taxon>Luteolibacter</taxon>
    </lineage>
</organism>
<keyword evidence="4" id="KW-1185">Reference proteome</keyword>
<dbReference type="Gene3D" id="3.40.1390.30">
    <property type="entry name" value="NIF3 (NGG1p interacting factor 3)-like"/>
    <property type="match status" value="2"/>
</dbReference>
<keyword evidence="2" id="KW-0479">Metal-binding</keyword>
<dbReference type="Proteomes" id="UP001371305">
    <property type="component" value="Unassembled WGS sequence"/>
</dbReference>
<evidence type="ECO:0000256" key="2">
    <source>
        <dbReference type="ARBA" id="ARBA00022723"/>
    </source>
</evidence>
<name>A0ABU9ASR1_9BACT</name>
<dbReference type="NCBIfam" id="TIGR00486">
    <property type="entry name" value="YbgI_SA1388"/>
    <property type="match status" value="1"/>
</dbReference>
<reference evidence="3 4" key="1">
    <citation type="submission" date="2024-04" db="EMBL/GenBank/DDBJ databases">
        <title>Luteolibacter sp. isolated from soil.</title>
        <authorList>
            <person name="An J."/>
        </authorList>
    </citation>
    <scope>NUCLEOTIDE SEQUENCE [LARGE SCALE GENOMIC DNA]</scope>
    <source>
        <strain evidence="3 4">Y139</strain>
    </source>
</reference>
<sequence length="251" mass="26440">MASLQEIVAFLDAELRISEIPDYSGAVNGLQLENGGAVTKVAAAVDASLPVVEAAVAAGADLLVVHHGMFWQGMQPLTRAFYRKIKAAMDGGLAIYSAHLPLDVHPELGNNVLMLKALGFEVSGTFFDWKGVRLGLVAETDISRESLILKVSEVVGGSVHVCPGGPETVRKIGLVTGGAGSEVAICPKSGVDTFITGEGPHWSYPLAEELGVNLLYAGHYATETFGVKALAGRLARDFALEQVFIDRPTGL</sequence>
<evidence type="ECO:0000256" key="1">
    <source>
        <dbReference type="ARBA" id="ARBA00006964"/>
    </source>
</evidence>
<comment type="caution">
    <text evidence="3">The sequence shown here is derived from an EMBL/GenBank/DDBJ whole genome shotgun (WGS) entry which is preliminary data.</text>
</comment>
<dbReference type="SUPFAM" id="SSF102705">
    <property type="entry name" value="NIF3 (NGG1p interacting factor 3)-like"/>
    <property type="match status" value="1"/>
</dbReference>
<evidence type="ECO:0000313" key="4">
    <source>
        <dbReference type="Proteomes" id="UP001371305"/>
    </source>
</evidence>
<dbReference type="RefSeq" id="WP_341403143.1">
    <property type="nucleotide sequence ID" value="NZ_JBBUKT010000001.1"/>
</dbReference>
<accession>A0ABU9ASR1</accession>
<evidence type="ECO:0000313" key="3">
    <source>
        <dbReference type="EMBL" id="MEK7949725.1"/>
    </source>
</evidence>